<dbReference type="PANTHER" id="PTHR44757:SF2">
    <property type="entry name" value="BIOFILM ARCHITECTURE MAINTENANCE PROTEIN MBAA"/>
    <property type="match status" value="1"/>
</dbReference>
<dbReference type="PANTHER" id="PTHR44757">
    <property type="entry name" value="DIGUANYLATE CYCLASE DGCP"/>
    <property type="match status" value="1"/>
</dbReference>
<feature type="domain" description="PAS" evidence="2">
    <location>
        <begin position="465"/>
        <end position="535"/>
    </location>
</feature>
<dbReference type="Proteomes" id="UP000247540">
    <property type="component" value="Unassembled WGS sequence"/>
</dbReference>
<feature type="transmembrane region" description="Helical" evidence="1">
    <location>
        <begin position="57"/>
        <end position="84"/>
    </location>
</feature>
<dbReference type="Pfam" id="PF00990">
    <property type="entry name" value="GGDEF"/>
    <property type="match status" value="1"/>
</dbReference>
<dbReference type="InterPro" id="IPR043128">
    <property type="entry name" value="Rev_trsase/Diguanyl_cyclase"/>
</dbReference>
<dbReference type="CDD" id="cd01948">
    <property type="entry name" value="EAL"/>
    <property type="match status" value="1"/>
</dbReference>
<dbReference type="PROSITE" id="PS50883">
    <property type="entry name" value="EAL"/>
    <property type="match status" value="1"/>
</dbReference>
<dbReference type="SUPFAM" id="SSF55073">
    <property type="entry name" value="Nucleotide cyclase"/>
    <property type="match status" value="1"/>
</dbReference>
<feature type="domain" description="EAL" evidence="4">
    <location>
        <begin position="771"/>
        <end position="1025"/>
    </location>
</feature>
<evidence type="ECO:0000256" key="1">
    <source>
        <dbReference type="SAM" id="Phobius"/>
    </source>
</evidence>
<dbReference type="InterPro" id="IPR035919">
    <property type="entry name" value="EAL_sf"/>
</dbReference>
<sequence length="1025" mass="110382">MHTKFSDARAALQCAAGFCTSRVVGRVGRRSAAVLAVGLALPWAACAQADLPAAAAAAANVALGFILQLAAVCASAVAAVLLGLRSAQSRPGSPALAAAFACSAVCGLLVAAAGVAGGGEHQGVWILARLAEAAGLGAVLLPLKTRHAWPVRRFVGLAVLLAAAAAADSLGPAVIGTTAPAAAAALRLGACVLLTSMAAQRIGQSARIGIDDHPIGGHLMHAVLFQMVLDPSGRWRVTYVSPTIERLHGVRVADLYKAPELWFAQILPEDWPRFVAQRDAALRDGTALDVELRMRHADGEVRWMRISAGGSRVDDGSVVVEGLVSDITQRRRAEQQVKQKDEEWQAVLGHIPGDITRLDRSLRVRYMNENHARWYGGTAADFVGKPFLEVIPAVRYAQVRPYLARALAGERVAYEADVTLANGEMRRRHSTLVPEHDALGAVTGAVIYVVDVTEHRQAEQALAHKESQLRSLFEAIPDMVFSKDRNGRYLSCNQAFESFYGWREEDILGQGDDGLVGPAFAAMFREQDRLVMDTGQPLRGEEPMHTLRHHREGTFDLIKTPLRDASGEVYGVLGVARDVTERKRAQRDIERLAYYDSLTGLPNRRRLAVRLGQALLPQAIALAGHGALLSINLDHFKNINDTLGPDVGDQLLCAASERMTGVVPVHQTVARQSGDEFAVLLEALAHDAAGAQAEAEQIARELLAALAAPLALGGRQHHGTARIGIALFGGSPLAPEELLTRASLACEEARLAGRNTVRFFDPAMQQSLAERAALQADLHDAVSEGQLTLHYQPVVQQDGSLTGAEALLRWQHPVRGTVPPAGFIGLAEETGLILPIGNWVLQEACMQLVAWAARPRTQGLDIAVNVSARQFRHPDFIDETEAILARTGADPRRLKLELTESLLFHDTEEVLTKLARLKARGIGLSLDDFGTGFSSLGYLKRMPLDQLKIDRSFVCDVLTDPNDAAIVRTILALAASLDLDVVAEGVETEGQRDFLQAHGCRAFQGYLFGEPMPMAAFERAQGLRA</sequence>
<dbReference type="PROSITE" id="PS50113">
    <property type="entry name" value="PAC"/>
    <property type="match status" value="3"/>
</dbReference>
<dbReference type="PROSITE" id="PS50112">
    <property type="entry name" value="PAS"/>
    <property type="match status" value="1"/>
</dbReference>
<dbReference type="SMART" id="SM00091">
    <property type="entry name" value="PAS"/>
    <property type="match status" value="3"/>
</dbReference>
<dbReference type="InterPro" id="IPR001633">
    <property type="entry name" value="EAL_dom"/>
</dbReference>
<feature type="domain" description="PAC" evidence="3">
    <location>
        <begin position="412"/>
        <end position="464"/>
    </location>
</feature>
<feature type="transmembrane region" description="Helical" evidence="1">
    <location>
        <begin position="96"/>
        <end position="117"/>
    </location>
</feature>
<evidence type="ECO:0000313" key="6">
    <source>
        <dbReference type="EMBL" id="PYE73423.1"/>
    </source>
</evidence>
<feature type="domain" description="GGDEF" evidence="5">
    <location>
        <begin position="624"/>
        <end position="762"/>
    </location>
</feature>
<dbReference type="InterPro" id="IPR035965">
    <property type="entry name" value="PAS-like_dom_sf"/>
</dbReference>
<dbReference type="NCBIfam" id="TIGR00254">
    <property type="entry name" value="GGDEF"/>
    <property type="match status" value="1"/>
</dbReference>
<dbReference type="InterPro" id="IPR013655">
    <property type="entry name" value="PAS_fold_3"/>
</dbReference>
<dbReference type="EMBL" id="QJTC01000034">
    <property type="protein sequence ID" value="PYE73423.1"/>
    <property type="molecule type" value="Genomic_DNA"/>
</dbReference>
<dbReference type="SMART" id="SM00052">
    <property type="entry name" value="EAL"/>
    <property type="match status" value="1"/>
</dbReference>
<dbReference type="CDD" id="cd00130">
    <property type="entry name" value="PAS"/>
    <property type="match status" value="3"/>
</dbReference>
<keyword evidence="1" id="KW-0472">Membrane</keyword>
<accession>A0A318SBT5</accession>
<evidence type="ECO:0000259" key="2">
    <source>
        <dbReference type="PROSITE" id="PS50112"/>
    </source>
</evidence>
<dbReference type="Gene3D" id="3.20.20.450">
    <property type="entry name" value="EAL domain"/>
    <property type="match status" value="1"/>
</dbReference>
<feature type="transmembrane region" description="Helical" evidence="1">
    <location>
        <begin position="123"/>
        <end position="143"/>
    </location>
</feature>
<dbReference type="InterPro" id="IPR000160">
    <property type="entry name" value="GGDEF_dom"/>
</dbReference>
<protein>
    <submittedName>
        <fullName evidence="6">PAS domain S-box-containing protein/diguanylate cyclase (GGDEF)-like protein</fullName>
    </submittedName>
</protein>
<dbReference type="InterPro" id="IPR001610">
    <property type="entry name" value="PAC"/>
</dbReference>
<gene>
    <name evidence="6" type="ORF">DFQ15_13410</name>
</gene>
<keyword evidence="1" id="KW-1133">Transmembrane helix</keyword>
<feature type="transmembrane region" description="Helical" evidence="1">
    <location>
        <begin position="155"/>
        <end position="175"/>
    </location>
</feature>
<dbReference type="NCBIfam" id="TIGR00229">
    <property type="entry name" value="sensory_box"/>
    <property type="match status" value="3"/>
</dbReference>
<dbReference type="InterPro" id="IPR029787">
    <property type="entry name" value="Nucleotide_cyclase"/>
</dbReference>
<evidence type="ECO:0000259" key="4">
    <source>
        <dbReference type="PROSITE" id="PS50883"/>
    </source>
</evidence>
<keyword evidence="1" id="KW-0812">Transmembrane</keyword>
<dbReference type="Gene3D" id="3.30.450.20">
    <property type="entry name" value="PAS domain"/>
    <property type="match status" value="3"/>
</dbReference>
<dbReference type="InterPro" id="IPR000700">
    <property type="entry name" value="PAS-assoc_C"/>
</dbReference>
<proteinExistence type="predicted"/>
<keyword evidence="7" id="KW-1185">Reference proteome</keyword>
<organism evidence="6 7">
    <name type="scientific">Xylophilus ampelinus</name>
    <dbReference type="NCBI Taxonomy" id="54067"/>
    <lineage>
        <taxon>Bacteria</taxon>
        <taxon>Pseudomonadati</taxon>
        <taxon>Pseudomonadota</taxon>
        <taxon>Betaproteobacteria</taxon>
        <taxon>Burkholderiales</taxon>
        <taxon>Xylophilus</taxon>
    </lineage>
</organism>
<feature type="domain" description="PAC" evidence="3">
    <location>
        <begin position="288"/>
        <end position="339"/>
    </location>
</feature>
<dbReference type="SUPFAM" id="SSF55785">
    <property type="entry name" value="PYP-like sensor domain (PAS domain)"/>
    <property type="match status" value="3"/>
</dbReference>
<dbReference type="SMART" id="SM00086">
    <property type="entry name" value="PAC"/>
    <property type="match status" value="3"/>
</dbReference>
<evidence type="ECO:0000259" key="3">
    <source>
        <dbReference type="PROSITE" id="PS50113"/>
    </source>
</evidence>
<dbReference type="CDD" id="cd01949">
    <property type="entry name" value="GGDEF"/>
    <property type="match status" value="1"/>
</dbReference>
<dbReference type="Pfam" id="PF08447">
    <property type="entry name" value="PAS_3"/>
    <property type="match status" value="1"/>
</dbReference>
<dbReference type="Pfam" id="PF00563">
    <property type="entry name" value="EAL"/>
    <property type="match status" value="1"/>
</dbReference>
<dbReference type="Pfam" id="PF08448">
    <property type="entry name" value="PAS_4"/>
    <property type="match status" value="2"/>
</dbReference>
<dbReference type="Gene3D" id="3.30.70.270">
    <property type="match status" value="1"/>
</dbReference>
<dbReference type="InterPro" id="IPR013656">
    <property type="entry name" value="PAS_4"/>
</dbReference>
<dbReference type="FunFam" id="3.20.20.450:FF:000001">
    <property type="entry name" value="Cyclic di-GMP phosphodiesterase yahA"/>
    <property type="match status" value="1"/>
</dbReference>
<evidence type="ECO:0000313" key="7">
    <source>
        <dbReference type="Proteomes" id="UP000247540"/>
    </source>
</evidence>
<dbReference type="AlphaFoldDB" id="A0A318SBT5"/>
<feature type="transmembrane region" description="Helical" evidence="1">
    <location>
        <begin position="32"/>
        <end position="51"/>
    </location>
</feature>
<dbReference type="PROSITE" id="PS50887">
    <property type="entry name" value="GGDEF"/>
    <property type="match status" value="1"/>
</dbReference>
<reference evidence="6 7" key="1">
    <citation type="submission" date="2018-06" db="EMBL/GenBank/DDBJ databases">
        <title>Genomic Encyclopedia of Type Strains, Phase III (KMG-III): the genomes of soil and plant-associated and newly described type strains.</title>
        <authorList>
            <person name="Whitman W."/>
        </authorList>
    </citation>
    <scope>NUCLEOTIDE SEQUENCE [LARGE SCALE GENOMIC DNA]</scope>
    <source>
        <strain evidence="6 7">CECT 7646</strain>
    </source>
</reference>
<dbReference type="SMART" id="SM00267">
    <property type="entry name" value="GGDEF"/>
    <property type="match status" value="1"/>
</dbReference>
<evidence type="ECO:0000259" key="5">
    <source>
        <dbReference type="PROSITE" id="PS50887"/>
    </source>
</evidence>
<dbReference type="SUPFAM" id="SSF141868">
    <property type="entry name" value="EAL domain-like"/>
    <property type="match status" value="1"/>
</dbReference>
<feature type="domain" description="PAC" evidence="3">
    <location>
        <begin position="538"/>
        <end position="591"/>
    </location>
</feature>
<dbReference type="InterPro" id="IPR052155">
    <property type="entry name" value="Biofilm_reg_signaling"/>
</dbReference>
<dbReference type="InterPro" id="IPR000014">
    <property type="entry name" value="PAS"/>
</dbReference>
<comment type="caution">
    <text evidence="6">The sequence shown here is derived from an EMBL/GenBank/DDBJ whole genome shotgun (WGS) entry which is preliminary data.</text>
</comment>
<name>A0A318SBT5_9BURK</name>